<dbReference type="InterPro" id="IPR051055">
    <property type="entry name" value="PIF1_helicase"/>
</dbReference>
<dbReference type="EMBL" id="CAJOBJ010116852">
    <property type="protein sequence ID" value="CAF4657198.1"/>
    <property type="molecule type" value="Genomic_DNA"/>
</dbReference>
<dbReference type="EMBL" id="CAJOBH010145187">
    <property type="protein sequence ID" value="CAF4823288.1"/>
    <property type="molecule type" value="Genomic_DNA"/>
</dbReference>
<evidence type="ECO:0000313" key="3">
    <source>
        <dbReference type="EMBL" id="CAF4916073.1"/>
    </source>
</evidence>
<proteinExistence type="predicted"/>
<dbReference type="PANTHER" id="PTHR47642">
    <property type="entry name" value="ATP-DEPENDENT DNA HELICASE"/>
    <property type="match status" value="1"/>
</dbReference>
<dbReference type="Proteomes" id="UP000681720">
    <property type="component" value="Unassembled WGS sequence"/>
</dbReference>
<evidence type="ECO:0000313" key="4">
    <source>
        <dbReference type="Proteomes" id="UP000681967"/>
    </source>
</evidence>
<dbReference type="AlphaFoldDB" id="A0A8S3BFU0"/>
<gene>
    <name evidence="2" type="ORF">BYL167_LOCUS49089</name>
    <name evidence="1" type="ORF">GIL414_LOCUS41323</name>
    <name evidence="3" type="ORF">SMN809_LOCUS52465</name>
</gene>
<feature type="non-terminal residue" evidence="2">
    <location>
        <position position="79"/>
    </location>
</feature>
<evidence type="ECO:0000313" key="1">
    <source>
        <dbReference type="EMBL" id="CAF4657198.1"/>
    </source>
</evidence>
<comment type="caution">
    <text evidence="2">The sequence shown here is derived from an EMBL/GenBank/DDBJ whole genome shotgun (WGS) entry which is preliminary data.</text>
</comment>
<name>A0A8S3BFU0_9BILA</name>
<organism evidence="2 4">
    <name type="scientific">Rotaria magnacalcarata</name>
    <dbReference type="NCBI Taxonomy" id="392030"/>
    <lineage>
        <taxon>Eukaryota</taxon>
        <taxon>Metazoa</taxon>
        <taxon>Spiralia</taxon>
        <taxon>Gnathifera</taxon>
        <taxon>Rotifera</taxon>
        <taxon>Eurotatoria</taxon>
        <taxon>Bdelloidea</taxon>
        <taxon>Philodinida</taxon>
        <taxon>Philodinidae</taxon>
        <taxon>Rotaria</taxon>
    </lineage>
</organism>
<dbReference type="PANTHER" id="PTHR47642:SF5">
    <property type="entry name" value="ATP-DEPENDENT DNA HELICASE"/>
    <property type="match status" value="1"/>
</dbReference>
<dbReference type="EMBL" id="CAJOBI010178276">
    <property type="protein sequence ID" value="CAF4916073.1"/>
    <property type="molecule type" value="Genomic_DNA"/>
</dbReference>
<evidence type="ECO:0000313" key="2">
    <source>
        <dbReference type="EMBL" id="CAF4823288.1"/>
    </source>
</evidence>
<dbReference type="Proteomes" id="UP000681967">
    <property type="component" value="Unassembled WGS sequence"/>
</dbReference>
<protein>
    <submittedName>
        <fullName evidence="2">Uncharacterized protein</fullName>
    </submittedName>
</protein>
<accession>A0A8S3BFU0</accession>
<sequence length="79" mass="9538">MIHKREPNARWVNQYNEEILRAWNANMDIQFVLDPYACVKYLMSYTTKPEREMSLLLEATHKECREGNMTVREEMKKLT</sequence>
<reference evidence="2" key="1">
    <citation type="submission" date="2021-02" db="EMBL/GenBank/DDBJ databases">
        <authorList>
            <person name="Nowell W R."/>
        </authorList>
    </citation>
    <scope>NUCLEOTIDE SEQUENCE</scope>
</reference>
<dbReference type="Proteomes" id="UP000676336">
    <property type="component" value="Unassembled WGS sequence"/>
</dbReference>